<proteinExistence type="predicted"/>
<protein>
    <submittedName>
        <fullName evidence="1">Uncharacterized protein</fullName>
    </submittedName>
</protein>
<dbReference type="RefSeq" id="WP_136728317.1">
    <property type="nucleotide sequence ID" value="NZ_SUMC01000051.1"/>
</dbReference>
<organism evidence="1 2">
    <name type="scientific">Actinacidiphila oryziradicis</name>
    <dbReference type="NCBI Taxonomy" id="2571141"/>
    <lineage>
        <taxon>Bacteria</taxon>
        <taxon>Bacillati</taxon>
        <taxon>Actinomycetota</taxon>
        <taxon>Actinomycetes</taxon>
        <taxon>Kitasatosporales</taxon>
        <taxon>Streptomycetaceae</taxon>
        <taxon>Actinacidiphila</taxon>
    </lineage>
</organism>
<accession>A0A4U0S7V7</accession>
<keyword evidence="2" id="KW-1185">Reference proteome</keyword>
<dbReference type="Proteomes" id="UP000305778">
    <property type="component" value="Unassembled WGS sequence"/>
</dbReference>
<dbReference type="EMBL" id="SUMC01000051">
    <property type="protein sequence ID" value="TKA04593.1"/>
    <property type="molecule type" value="Genomic_DNA"/>
</dbReference>
<evidence type="ECO:0000313" key="1">
    <source>
        <dbReference type="EMBL" id="TKA04593.1"/>
    </source>
</evidence>
<sequence length="148" mass="16077">MPLSVLLNLGGAAAEFLSATLYAFFRALVIPLRGRPLKGGWSSQAGQFVISVRTGPSYTTGYDNERTLMAFTDRRVLLVHDGARGAESLGEFGREQLHQAEIRHWTFSNRVDLYFADGSLAAVEVTTPQAEALQALSRGELPAPWPGA</sequence>
<name>A0A4U0S7V7_9ACTN</name>
<dbReference type="AlphaFoldDB" id="A0A4U0S7V7"/>
<evidence type="ECO:0000313" key="2">
    <source>
        <dbReference type="Proteomes" id="UP000305778"/>
    </source>
</evidence>
<gene>
    <name evidence="1" type="ORF">FCI23_35640</name>
</gene>
<comment type="caution">
    <text evidence="1">The sequence shown here is derived from an EMBL/GenBank/DDBJ whole genome shotgun (WGS) entry which is preliminary data.</text>
</comment>
<dbReference type="OrthoDB" id="3866741at2"/>
<reference evidence="1 2" key="1">
    <citation type="submission" date="2019-04" db="EMBL/GenBank/DDBJ databases">
        <title>Streptomyces oryziradicis sp. nov., a novel actinomycete isolated from rhizosphere soil of rice (Oryza sativa L.).</title>
        <authorList>
            <person name="Li C."/>
        </authorList>
    </citation>
    <scope>NUCLEOTIDE SEQUENCE [LARGE SCALE GENOMIC DNA]</scope>
    <source>
        <strain evidence="1 2">NEAU-C40</strain>
    </source>
</reference>